<dbReference type="SUPFAM" id="SSF51735">
    <property type="entry name" value="NAD(P)-binding Rossmann-fold domains"/>
    <property type="match status" value="1"/>
</dbReference>
<organism evidence="3">
    <name type="scientific">Lyngbya confervoides BDU141951</name>
    <dbReference type="NCBI Taxonomy" id="1574623"/>
    <lineage>
        <taxon>Bacteria</taxon>
        <taxon>Bacillati</taxon>
        <taxon>Cyanobacteriota</taxon>
        <taxon>Cyanophyceae</taxon>
        <taxon>Oscillatoriophycideae</taxon>
        <taxon>Oscillatoriales</taxon>
        <taxon>Microcoleaceae</taxon>
        <taxon>Lyngbya</taxon>
    </lineage>
</organism>
<evidence type="ECO:0000259" key="1">
    <source>
        <dbReference type="Pfam" id="PF01408"/>
    </source>
</evidence>
<dbReference type="GO" id="GO:0000166">
    <property type="term" value="F:nucleotide binding"/>
    <property type="evidence" value="ECO:0007669"/>
    <property type="project" value="InterPro"/>
</dbReference>
<dbReference type="EMBL" id="JTHE02000003">
    <property type="protein sequence ID" value="NEV69426.1"/>
    <property type="molecule type" value="Genomic_DNA"/>
</dbReference>
<dbReference type="Pfam" id="PF01408">
    <property type="entry name" value="GFO_IDH_MocA"/>
    <property type="match status" value="1"/>
</dbReference>
<comment type="caution">
    <text evidence="3">The sequence shown here is derived from an EMBL/GenBank/DDBJ whole genome shotgun (WGS) entry which is preliminary data.</text>
</comment>
<dbReference type="InterPro" id="IPR036291">
    <property type="entry name" value="NAD(P)-bd_dom_sf"/>
</dbReference>
<dbReference type="InterPro" id="IPR051450">
    <property type="entry name" value="Gfo/Idh/MocA_Oxidoreductases"/>
</dbReference>
<sequence length="375" mass="41919">MKIAIVGCGFVADFYLSTLSFHPQLELIGVTDKRPERIKQFAEHHALPTYASLEELLADPQVDIVLNLTNPRSHFEVSKAALEAGKHVYSEKPLAMSIDQAKELVSLAAEKGLHISSAPCSALSETAQTVWKALRENVVGKVYLVYAEMDDGLVHKMPYQHWISDSGMPWPYQDEFEVGCTLEHAGYYVNWLTMFFGPARSVTAFSSCLVKDKVQDVVLAPDDTPDFSVACIQFQSGVVARLTCSIVATHDHQLRIFGEDGVLSIHDCWKYDDPVYVQRMLRIRRKVLMNPFRQKLPLVRKTPNFKTRGAQKMDFCRGVAEMADAITEGRPSRMAADVSLHNNELAIAIQNSLATGGPYTLTTTFEPPQPMVWAQ</sequence>
<reference evidence="3" key="1">
    <citation type="submission" date="2014-11" db="EMBL/GenBank/DDBJ databases">
        <authorList>
            <person name="Malar M.C."/>
            <person name="Sen D."/>
            <person name="Tripathy S."/>
        </authorList>
    </citation>
    <scope>NUCLEOTIDE SEQUENCE</scope>
    <source>
        <strain evidence="3">BDU141951</strain>
    </source>
</reference>
<dbReference type="PANTHER" id="PTHR43377:SF1">
    <property type="entry name" value="BILIVERDIN REDUCTASE A"/>
    <property type="match status" value="1"/>
</dbReference>
<evidence type="ECO:0000313" key="3">
    <source>
        <dbReference type="EMBL" id="NEV69426.1"/>
    </source>
</evidence>
<dbReference type="InterPro" id="IPR055170">
    <property type="entry name" value="GFO_IDH_MocA-like_dom"/>
</dbReference>
<dbReference type="Gene3D" id="3.40.50.720">
    <property type="entry name" value="NAD(P)-binding Rossmann-like Domain"/>
    <property type="match status" value="1"/>
</dbReference>
<dbReference type="Gene3D" id="3.30.360.10">
    <property type="entry name" value="Dihydrodipicolinate Reductase, domain 2"/>
    <property type="match status" value="1"/>
</dbReference>
<protein>
    <submittedName>
        <fullName evidence="3">Gfo/Idh/MocA family oxidoreductase</fullName>
    </submittedName>
</protein>
<dbReference type="AlphaFoldDB" id="A0A0C1Y6T4"/>
<dbReference type="SUPFAM" id="SSF55347">
    <property type="entry name" value="Glyceraldehyde-3-phosphate dehydrogenase-like, C-terminal domain"/>
    <property type="match status" value="1"/>
</dbReference>
<gene>
    <name evidence="3" type="ORF">QQ91_020220</name>
</gene>
<proteinExistence type="predicted"/>
<reference evidence="3" key="3">
    <citation type="submission" date="2020-02" db="EMBL/GenBank/DDBJ databases">
        <authorList>
            <person name="Sarangi A.N."/>
            <person name="Ghosh S."/>
            <person name="Mukherjee M."/>
            <person name="Tripathy S."/>
        </authorList>
    </citation>
    <scope>NUCLEOTIDE SEQUENCE</scope>
    <source>
        <strain evidence="3">BDU141951</strain>
    </source>
</reference>
<evidence type="ECO:0000259" key="2">
    <source>
        <dbReference type="Pfam" id="PF22725"/>
    </source>
</evidence>
<name>A0A0C1Y6T4_9CYAN</name>
<feature type="domain" description="GFO/IDH/MocA-like oxidoreductase" evidence="2">
    <location>
        <begin position="128"/>
        <end position="263"/>
    </location>
</feature>
<accession>A0A0C1Y6T4</accession>
<dbReference type="PANTHER" id="PTHR43377">
    <property type="entry name" value="BILIVERDIN REDUCTASE A"/>
    <property type="match status" value="1"/>
</dbReference>
<dbReference type="InterPro" id="IPR000683">
    <property type="entry name" value="Gfo/Idh/MocA-like_OxRdtase_N"/>
</dbReference>
<feature type="domain" description="Gfo/Idh/MocA-like oxidoreductase N-terminal" evidence="1">
    <location>
        <begin position="1"/>
        <end position="115"/>
    </location>
</feature>
<reference evidence="3" key="2">
    <citation type="journal article" date="2015" name="Genome Announc.">
        <title>Draft Genome Sequence of Filamentous Marine Cyanobacterium Lyngbya confervoides Strain BDU141951.</title>
        <authorList>
            <person name="Chandrababunaidu M.M."/>
            <person name="Sen D."/>
            <person name="Tripathy S."/>
        </authorList>
    </citation>
    <scope>NUCLEOTIDE SEQUENCE</scope>
    <source>
        <strain evidence="3">BDU141951</strain>
    </source>
</reference>
<dbReference type="Pfam" id="PF22725">
    <property type="entry name" value="GFO_IDH_MocA_C3"/>
    <property type="match status" value="1"/>
</dbReference>